<reference evidence="1" key="1">
    <citation type="submission" date="2020-11" db="EMBL/GenBank/DDBJ databases">
        <authorList>
            <person name="Whitehead M."/>
        </authorList>
    </citation>
    <scope>NUCLEOTIDE SEQUENCE</scope>
    <source>
        <strain evidence="1">EGII</strain>
    </source>
</reference>
<gene>
    <name evidence="1" type="ORF">CCAP1982_LOCUS2160</name>
</gene>
<feature type="non-terminal residue" evidence="1">
    <location>
        <position position="91"/>
    </location>
</feature>
<dbReference type="AlphaFoldDB" id="A0A811U2J0"/>
<accession>A0A811U2J0</accession>
<keyword evidence="2" id="KW-1185">Reference proteome</keyword>
<evidence type="ECO:0000313" key="1">
    <source>
        <dbReference type="EMBL" id="CAD6993342.1"/>
    </source>
</evidence>
<organism evidence="1 2">
    <name type="scientific">Ceratitis capitata</name>
    <name type="common">Mediterranean fruit fly</name>
    <name type="synonym">Tephritis capitata</name>
    <dbReference type="NCBI Taxonomy" id="7213"/>
    <lineage>
        <taxon>Eukaryota</taxon>
        <taxon>Metazoa</taxon>
        <taxon>Ecdysozoa</taxon>
        <taxon>Arthropoda</taxon>
        <taxon>Hexapoda</taxon>
        <taxon>Insecta</taxon>
        <taxon>Pterygota</taxon>
        <taxon>Neoptera</taxon>
        <taxon>Endopterygota</taxon>
        <taxon>Diptera</taxon>
        <taxon>Brachycera</taxon>
        <taxon>Muscomorpha</taxon>
        <taxon>Tephritoidea</taxon>
        <taxon>Tephritidae</taxon>
        <taxon>Ceratitis</taxon>
        <taxon>Ceratitis</taxon>
    </lineage>
</organism>
<dbReference type="Proteomes" id="UP000606786">
    <property type="component" value="Unassembled WGS sequence"/>
</dbReference>
<proteinExistence type="predicted"/>
<comment type="caution">
    <text evidence="1">The sequence shown here is derived from an EMBL/GenBank/DDBJ whole genome shotgun (WGS) entry which is preliminary data.</text>
</comment>
<evidence type="ECO:0000313" key="2">
    <source>
        <dbReference type="Proteomes" id="UP000606786"/>
    </source>
</evidence>
<sequence length="91" mass="10153">MTHKLECKYHNATPHGVYATHFTYSYNNTNTTDTTASATSMDGHKNIFTAHCWIHKLLYTITTTTTTTITTTTTTFITATYSPCIGMQLPP</sequence>
<name>A0A811U2J0_CERCA</name>
<protein>
    <submittedName>
        <fullName evidence="1">(Mediterranean fruit fly) hypothetical protein</fullName>
    </submittedName>
</protein>
<dbReference type="EMBL" id="CAJHJT010000001">
    <property type="protein sequence ID" value="CAD6993342.1"/>
    <property type="molecule type" value="Genomic_DNA"/>
</dbReference>